<reference evidence="4 5" key="1">
    <citation type="journal article" date="2018" name="Genome Biol. Evol.">
        <title>Multiple Roots of Fruiting Body Formation in Amoebozoa.</title>
        <authorList>
            <person name="Hillmann F."/>
            <person name="Forbes G."/>
            <person name="Novohradska S."/>
            <person name="Ferling I."/>
            <person name="Riege K."/>
            <person name="Groth M."/>
            <person name="Westermann M."/>
            <person name="Marz M."/>
            <person name="Spaller T."/>
            <person name="Winckler T."/>
            <person name="Schaap P."/>
            <person name="Glockner G."/>
        </authorList>
    </citation>
    <scope>NUCLEOTIDE SEQUENCE [LARGE SCALE GENOMIC DNA]</scope>
    <source>
        <strain evidence="4 5">Jena</strain>
    </source>
</reference>
<feature type="compositionally biased region" description="Basic and acidic residues" evidence="2">
    <location>
        <begin position="289"/>
        <end position="304"/>
    </location>
</feature>
<dbReference type="Gene3D" id="1.10.510.10">
    <property type="entry name" value="Transferase(Phosphotransferase) domain 1"/>
    <property type="match status" value="1"/>
</dbReference>
<keyword evidence="5" id="KW-1185">Reference proteome</keyword>
<dbReference type="GO" id="GO:0005524">
    <property type="term" value="F:ATP binding"/>
    <property type="evidence" value="ECO:0007669"/>
    <property type="project" value="InterPro"/>
</dbReference>
<comment type="caution">
    <text evidence="4">The sequence shown here is derived from an EMBL/GenBank/DDBJ whole genome shotgun (WGS) entry which is preliminary data.</text>
</comment>
<keyword evidence="4" id="KW-0418">Kinase</keyword>
<dbReference type="STRING" id="1890364.A0A2P6MY23"/>
<evidence type="ECO:0000313" key="4">
    <source>
        <dbReference type="EMBL" id="PRP76610.1"/>
    </source>
</evidence>
<dbReference type="InterPro" id="IPR011009">
    <property type="entry name" value="Kinase-like_dom_sf"/>
</dbReference>
<accession>A0A2P6MY23</accession>
<dbReference type="Pfam" id="PF00069">
    <property type="entry name" value="Pkinase"/>
    <property type="match status" value="1"/>
</dbReference>
<feature type="domain" description="Protein kinase" evidence="3">
    <location>
        <begin position="432"/>
        <end position="824"/>
    </location>
</feature>
<dbReference type="SUPFAM" id="SSF56112">
    <property type="entry name" value="Protein kinase-like (PK-like)"/>
    <property type="match status" value="1"/>
</dbReference>
<evidence type="ECO:0000256" key="2">
    <source>
        <dbReference type="SAM" id="MobiDB-lite"/>
    </source>
</evidence>
<dbReference type="GO" id="GO:0044773">
    <property type="term" value="P:mitotic DNA damage checkpoint signaling"/>
    <property type="evidence" value="ECO:0007669"/>
    <property type="project" value="TreeGrafter"/>
</dbReference>
<evidence type="ECO:0000256" key="1">
    <source>
        <dbReference type="SAM" id="Coils"/>
    </source>
</evidence>
<evidence type="ECO:0000259" key="3">
    <source>
        <dbReference type="PROSITE" id="PS50011"/>
    </source>
</evidence>
<protein>
    <submittedName>
        <fullName evidence="4">Protein kinase domain containing protein</fullName>
    </submittedName>
</protein>
<dbReference type="OrthoDB" id="248923at2759"/>
<dbReference type="Proteomes" id="UP000241769">
    <property type="component" value="Unassembled WGS sequence"/>
</dbReference>
<dbReference type="AlphaFoldDB" id="A0A2P6MY23"/>
<dbReference type="GO" id="GO:0005634">
    <property type="term" value="C:nucleus"/>
    <property type="evidence" value="ECO:0007669"/>
    <property type="project" value="TreeGrafter"/>
</dbReference>
<dbReference type="GO" id="GO:0004674">
    <property type="term" value="F:protein serine/threonine kinase activity"/>
    <property type="evidence" value="ECO:0007669"/>
    <property type="project" value="TreeGrafter"/>
</dbReference>
<dbReference type="InterPro" id="IPR000719">
    <property type="entry name" value="Prot_kinase_dom"/>
</dbReference>
<dbReference type="EMBL" id="MDYQ01000312">
    <property type="protein sequence ID" value="PRP76610.1"/>
    <property type="molecule type" value="Genomic_DNA"/>
</dbReference>
<dbReference type="PANTHER" id="PTHR44167:SF24">
    <property type="entry name" value="SERINE_THREONINE-PROTEIN KINASE CHK2"/>
    <property type="match status" value="1"/>
</dbReference>
<dbReference type="GO" id="GO:0005737">
    <property type="term" value="C:cytoplasm"/>
    <property type="evidence" value="ECO:0007669"/>
    <property type="project" value="TreeGrafter"/>
</dbReference>
<keyword evidence="4" id="KW-0808">Transferase</keyword>
<dbReference type="PROSITE" id="PS50011">
    <property type="entry name" value="PROTEIN_KINASE_DOM"/>
    <property type="match status" value="1"/>
</dbReference>
<name>A0A2P6MY23_9EUKA</name>
<feature type="coiled-coil region" evidence="1">
    <location>
        <begin position="738"/>
        <end position="772"/>
    </location>
</feature>
<evidence type="ECO:0000313" key="5">
    <source>
        <dbReference type="Proteomes" id="UP000241769"/>
    </source>
</evidence>
<dbReference type="PANTHER" id="PTHR44167">
    <property type="entry name" value="OVARIAN-SPECIFIC SERINE/THREONINE-PROTEIN KINASE LOK-RELATED"/>
    <property type="match status" value="1"/>
</dbReference>
<gene>
    <name evidence="4" type="ORF">PROFUN_14987</name>
</gene>
<sequence>MSELLGADKRRRLTSKVVGQIYGQKTATKAVNEWIEPDKRLKEGKEEVETAVRATTWLWSEVNQLPEADRIEYTNHIDRCRKRYNVVDNKLSYFQDTTRLVRYLKRAGLEGTVFLPSEEDWGPHGDLDGRMDPSESISSEYSRTFLSSSSMRLYNSPNGILFPGFRSMLRSCGPCDGSERVPSEKNPCAKVSAANNKTTTEWTVGSLMISGESGGGKYVTLDRPERHASQAVPLLQVTPGIVSLPIELKEETDDSEEEVLGEEDVISNAEEENDLSGQKQNTLCEDEERSLKAEVKPPEPADQTEKRAILDAQLLQMNFHVRGYTFVWKEAGQGMECWMTSLYKDTAAVLFRVELAEIGLLHLKSCQDDGAVFSIVCKEKYNLRPLNDIPIARHMEYLIMERHSYKLVQIGTMTWNTDVSRWKGDIQQLLKYNITEKIGKGTYGTILRAFSVPNIFRMYASGNLKKGNFLWFVRENGSTHVWDLGRITGAQDNIITVQNYNNMEYSVDLNLLDTYKLHNKDDEICFNKWYVPHLHHKLLGRGARFDTPPRDNSRLHLIVANPPKQEDRAIKILLGDLKENEAEMNQMRADDNCESFGVRLYDQQCTVLLMDRFDSTLSAYKGDMHSEQMTHLISSCLQNHHRRGLMMNDIKTENILVKGERIFVSDFGLSDRIDEDGEVKSSCVKGTPGYLSPEMLLNEFLTQKSDIWSLGATLLVYFSSRECLDVDTEIMSNEDKQLVRYFEALDVSTEEMDEAEREAYEVQLDKKRKRIEKRVQLIEAVTALQQQVDVIKGLSPHLKKLIRSMLSFDPKDRPTAKEIADKTR</sequence>
<feature type="region of interest" description="Disordered" evidence="2">
    <location>
        <begin position="266"/>
        <end position="304"/>
    </location>
</feature>
<proteinExistence type="predicted"/>
<dbReference type="InParanoid" id="A0A2P6MY23"/>
<keyword evidence="1" id="KW-0175">Coiled coil</keyword>
<organism evidence="4 5">
    <name type="scientific">Planoprotostelium fungivorum</name>
    <dbReference type="NCBI Taxonomy" id="1890364"/>
    <lineage>
        <taxon>Eukaryota</taxon>
        <taxon>Amoebozoa</taxon>
        <taxon>Evosea</taxon>
        <taxon>Variosea</taxon>
        <taxon>Cavosteliida</taxon>
        <taxon>Cavosteliaceae</taxon>
        <taxon>Planoprotostelium</taxon>
    </lineage>
</organism>
<dbReference type="SMART" id="SM00220">
    <property type="entry name" value="S_TKc"/>
    <property type="match status" value="1"/>
</dbReference>